<dbReference type="GO" id="GO:0030490">
    <property type="term" value="P:maturation of SSU-rRNA"/>
    <property type="evidence" value="ECO:0007669"/>
    <property type="project" value="UniProtKB-UniRule"/>
</dbReference>
<dbReference type="NCBIfam" id="TIGR00082">
    <property type="entry name" value="rbfA"/>
    <property type="match status" value="1"/>
</dbReference>
<evidence type="ECO:0000256" key="2">
    <source>
        <dbReference type="HAMAP-Rule" id="MF_00003"/>
    </source>
</evidence>
<proteinExistence type="inferred from homology"/>
<keyword evidence="2" id="KW-0963">Cytoplasm</keyword>
<dbReference type="PANTHER" id="PTHR33515">
    <property type="entry name" value="RIBOSOME-BINDING FACTOR A, CHLOROPLASTIC-RELATED"/>
    <property type="match status" value="1"/>
</dbReference>
<dbReference type="GO" id="GO:0005829">
    <property type="term" value="C:cytosol"/>
    <property type="evidence" value="ECO:0007669"/>
    <property type="project" value="TreeGrafter"/>
</dbReference>
<dbReference type="HAMAP" id="MF_00003">
    <property type="entry name" value="RbfA"/>
    <property type="match status" value="1"/>
</dbReference>
<dbReference type="InterPro" id="IPR023799">
    <property type="entry name" value="RbfA_dom_sf"/>
</dbReference>
<organism evidence="3">
    <name type="scientific">candidate division WOR-3 bacterium</name>
    <dbReference type="NCBI Taxonomy" id="2052148"/>
    <lineage>
        <taxon>Bacteria</taxon>
        <taxon>Bacteria division WOR-3</taxon>
    </lineage>
</organism>
<keyword evidence="1 2" id="KW-0690">Ribosome biogenesis</keyword>
<gene>
    <name evidence="2 3" type="primary">rbfA</name>
    <name evidence="3" type="ORF">ENG67_06760</name>
</gene>
<comment type="caution">
    <text evidence="3">The sequence shown here is derived from an EMBL/GenBank/DDBJ whole genome shotgun (WGS) entry which is preliminary data.</text>
</comment>
<comment type="subunit">
    <text evidence="2">Monomer. Binds 30S ribosomal subunits, but not 50S ribosomal subunits or 70S ribosomes.</text>
</comment>
<comment type="function">
    <text evidence="2">One of several proteins that assist in the late maturation steps of the functional core of the 30S ribosomal subunit. Associates with free 30S ribosomal subunits (but not with 30S subunits that are part of 70S ribosomes or polysomes). Required for efficient processing of 16S rRNA. May interact with the 5'-terminal helix region of 16S rRNA.</text>
</comment>
<dbReference type="SUPFAM" id="SSF89919">
    <property type="entry name" value="Ribosome-binding factor A, RbfA"/>
    <property type="match status" value="1"/>
</dbReference>
<dbReference type="Pfam" id="PF02033">
    <property type="entry name" value="RBFA"/>
    <property type="match status" value="1"/>
</dbReference>
<comment type="subcellular location">
    <subcellularLocation>
        <location evidence="2">Cytoplasm</location>
    </subcellularLocation>
</comment>
<dbReference type="GO" id="GO:0043024">
    <property type="term" value="F:ribosomal small subunit binding"/>
    <property type="evidence" value="ECO:0007669"/>
    <property type="project" value="TreeGrafter"/>
</dbReference>
<name>A0A7C1BGW1_UNCW3</name>
<dbReference type="Proteomes" id="UP000885931">
    <property type="component" value="Unassembled WGS sequence"/>
</dbReference>
<sequence>MLNFQNSIKEVEFKLGGGYNCAVKPYKRSERVREEIRRIIAETIAFEAKDPRLRRITILRVEMSEDLRYARIYYTSYEDIEGLPGMLQKAKGFLRTSLAKKLRMKFTPDLSFHEVKNMDVGIDGWIPEPE</sequence>
<protein>
    <recommendedName>
        <fullName evidence="2">Ribosome-binding factor A</fullName>
    </recommendedName>
</protein>
<dbReference type="PANTHER" id="PTHR33515:SF1">
    <property type="entry name" value="RIBOSOME-BINDING FACTOR A, CHLOROPLASTIC-RELATED"/>
    <property type="match status" value="1"/>
</dbReference>
<reference evidence="3" key="1">
    <citation type="journal article" date="2020" name="mSystems">
        <title>Genome- and Community-Level Interaction Insights into Carbon Utilization and Element Cycling Functions of Hydrothermarchaeota in Hydrothermal Sediment.</title>
        <authorList>
            <person name="Zhou Z."/>
            <person name="Liu Y."/>
            <person name="Xu W."/>
            <person name="Pan J."/>
            <person name="Luo Z.H."/>
            <person name="Li M."/>
        </authorList>
    </citation>
    <scope>NUCLEOTIDE SEQUENCE [LARGE SCALE GENOMIC DNA]</scope>
    <source>
        <strain evidence="3">HyVt-237</strain>
    </source>
</reference>
<dbReference type="AlphaFoldDB" id="A0A7C1BGW1"/>
<comment type="similarity">
    <text evidence="2">Belongs to the RbfA family.</text>
</comment>
<dbReference type="InterPro" id="IPR000238">
    <property type="entry name" value="RbfA"/>
</dbReference>
<dbReference type="EMBL" id="DRBW01000248">
    <property type="protein sequence ID" value="HDM90888.1"/>
    <property type="molecule type" value="Genomic_DNA"/>
</dbReference>
<evidence type="ECO:0000256" key="1">
    <source>
        <dbReference type="ARBA" id="ARBA00022517"/>
    </source>
</evidence>
<evidence type="ECO:0000313" key="3">
    <source>
        <dbReference type="EMBL" id="HDM90888.1"/>
    </source>
</evidence>
<dbReference type="Gene3D" id="3.30.300.20">
    <property type="match status" value="1"/>
</dbReference>
<accession>A0A7C1BGW1</accession>
<dbReference type="InterPro" id="IPR015946">
    <property type="entry name" value="KH_dom-like_a/b"/>
</dbReference>